<protein>
    <recommendedName>
        <fullName evidence="5">Lipoprotein</fullName>
    </recommendedName>
</protein>
<proteinExistence type="predicted"/>
<comment type="caution">
    <text evidence="3">The sequence shown here is derived from an EMBL/GenBank/DDBJ whole genome shotgun (WGS) entry which is preliminary data.</text>
</comment>
<dbReference type="RefSeq" id="WP_358357060.1">
    <property type="nucleotide sequence ID" value="NZ_JBEZFP010000064.1"/>
</dbReference>
<organism evidence="3 4">
    <name type="scientific">Streptodolium elevatio</name>
    <dbReference type="NCBI Taxonomy" id="3157996"/>
    <lineage>
        <taxon>Bacteria</taxon>
        <taxon>Bacillati</taxon>
        <taxon>Actinomycetota</taxon>
        <taxon>Actinomycetes</taxon>
        <taxon>Kitasatosporales</taxon>
        <taxon>Streptomycetaceae</taxon>
        <taxon>Streptodolium</taxon>
    </lineage>
</organism>
<dbReference type="Proteomes" id="UP001551482">
    <property type="component" value="Unassembled WGS sequence"/>
</dbReference>
<evidence type="ECO:0000313" key="4">
    <source>
        <dbReference type="Proteomes" id="UP001551482"/>
    </source>
</evidence>
<evidence type="ECO:0000256" key="1">
    <source>
        <dbReference type="SAM" id="MobiDB-lite"/>
    </source>
</evidence>
<dbReference type="EMBL" id="JBEZFP010000064">
    <property type="protein sequence ID" value="MEU8136495.1"/>
    <property type="molecule type" value="Genomic_DNA"/>
</dbReference>
<reference evidence="3 4" key="1">
    <citation type="submission" date="2024-06" db="EMBL/GenBank/DDBJ databases">
        <title>The Natural Products Discovery Center: Release of the First 8490 Sequenced Strains for Exploring Actinobacteria Biosynthetic Diversity.</title>
        <authorList>
            <person name="Kalkreuter E."/>
            <person name="Kautsar S.A."/>
            <person name="Yang D."/>
            <person name="Bader C.D."/>
            <person name="Teijaro C.N."/>
            <person name="Fluegel L."/>
            <person name="Davis C.M."/>
            <person name="Simpson J.R."/>
            <person name="Lauterbach L."/>
            <person name="Steele A.D."/>
            <person name="Gui C."/>
            <person name="Meng S."/>
            <person name="Li G."/>
            <person name="Viehrig K."/>
            <person name="Ye F."/>
            <person name="Su P."/>
            <person name="Kiefer A.F."/>
            <person name="Nichols A."/>
            <person name="Cepeda A.J."/>
            <person name="Yan W."/>
            <person name="Fan B."/>
            <person name="Jiang Y."/>
            <person name="Adhikari A."/>
            <person name="Zheng C.-J."/>
            <person name="Schuster L."/>
            <person name="Cowan T.M."/>
            <person name="Smanski M.J."/>
            <person name="Chevrette M.G."/>
            <person name="De Carvalho L.P.S."/>
            <person name="Shen B."/>
        </authorList>
    </citation>
    <scope>NUCLEOTIDE SEQUENCE [LARGE SCALE GENOMIC DNA]</scope>
    <source>
        <strain evidence="3 4">NPDC048946</strain>
    </source>
</reference>
<keyword evidence="2" id="KW-0732">Signal</keyword>
<feature type="compositionally biased region" description="Low complexity" evidence="1">
    <location>
        <begin position="32"/>
        <end position="43"/>
    </location>
</feature>
<sequence length="177" mass="17966">MRRKISVVAAAVVAAGLLTACGGDGDGNGLGLTDDAGAPKPGAGAKGFDDGRQDLPSFTAQAPAGAEDKPTATSAGSPTKSPDGAGTAASRAYAASLLAWLRTQPYGADMEDVRLEPQPDGKFAVQVLTMFDGADDGDAVIDGVMQYYTTNSEVKITEVTVLGLANRQVAFTVVKSN</sequence>
<evidence type="ECO:0008006" key="5">
    <source>
        <dbReference type="Google" id="ProtNLM"/>
    </source>
</evidence>
<feature type="chain" id="PRO_5046908211" description="Lipoprotein" evidence="2">
    <location>
        <begin position="21"/>
        <end position="177"/>
    </location>
</feature>
<name>A0ABV3DL66_9ACTN</name>
<accession>A0ABV3DL66</accession>
<feature type="region of interest" description="Disordered" evidence="1">
    <location>
        <begin position="32"/>
        <end position="88"/>
    </location>
</feature>
<gene>
    <name evidence="3" type="ORF">AB0C36_23655</name>
</gene>
<evidence type="ECO:0000313" key="3">
    <source>
        <dbReference type="EMBL" id="MEU8136495.1"/>
    </source>
</evidence>
<dbReference type="PROSITE" id="PS51257">
    <property type="entry name" value="PROKAR_LIPOPROTEIN"/>
    <property type="match status" value="1"/>
</dbReference>
<evidence type="ECO:0000256" key="2">
    <source>
        <dbReference type="SAM" id="SignalP"/>
    </source>
</evidence>
<feature type="signal peptide" evidence="2">
    <location>
        <begin position="1"/>
        <end position="20"/>
    </location>
</feature>
<feature type="compositionally biased region" description="Polar residues" evidence="1">
    <location>
        <begin position="71"/>
        <end position="80"/>
    </location>
</feature>
<keyword evidence="4" id="KW-1185">Reference proteome</keyword>